<proteinExistence type="predicted"/>
<dbReference type="PANTHER" id="PTHR43537:SF5">
    <property type="entry name" value="UXU OPERON TRANSCRIPTIONAL REGULATOR"/>
    <property type="match status" value="1"/>
</dbReference>
<evidence type="ECO:0000259" key="4">
    <source>
        <dbReference type="PROSITE" id="PS50949"/>
    </source>
</evidence>
<accession>A0ABX0Y6A4</accession>
<sequence length="227" mass="24388">MNKVGDALRSAILSGELVAGQLYSVQDLADVLGVSRTPVREALIRLASTGMVRFERNRGVRILRNTAEDLEEIFELRLLLEVPAARQAVARMADDDVAELRRCLDGMNDAAAAGDEARLMESDRRFHTIILEAAGNRRLAAFVDSLRDLVQTRGVSTAGTSRTLRDIADEHVPVLERIEARDADGAAGAMRSHVLQTAALLLKQEFGAGADAVDAWSAEVGGAAGRG</sequence>
<dbReference type="Pfam" id="PF00392">
    <property type="entry name" value="GntR"/>
    <property type="match status" value="1"/>
</dbReference>
<protein>
    <submittedName>
        <fullName evidence="5">GntR family transcriptional regulator</fullName>
    </submittedName>
</protein>
<evidence type="ECO:0000313" key="6">
    <source>
        <dbReference type="Proteomes" id="UP000722989"/>
    </source>
</evidence>
<dbReference type="PANTHER" id="PTHR43537">
    <property type="entry name" value="TRANSCRIPTIONAL REGULATOR, GNTR FAMILY"/>
    <property type="match status" value="1"/>
</dbReference>
<dbReference type="InterPro" id="IPR036388">
    <property type="entry name" value="WH-like_DNA-bd_sf"/>
</dbReference>
<dbReference type="InterPro" id="IPR036390">
    <property type="entry name" value="WH_DNA-bd_sf"/>
</dbReference>
<evidence type="ECO:0000256" key="2">
    <source>
        <dbReference type="ARBA" id="ARBA00023125"/>
    </source>
</evidence>
<gene>
    <name evidence="5" type="ORF">HC031_30100</name>
</gene>
<keyword evidence="3" id="KW-0804">Transcription</keyword>
<feature type="domain" description="HTH gntR-type" evidence="4">
    <location>
        <begin position="1"/>
        <end position="65"/>
    </location>
</feature>
<evidence type="ECO:0000256" key="1">
    <source>
        <dbReference type="ARBA" id="ARBA00023015"/>
    </source>
</evidence>
<dbReference type="Proteomes" id="UP000722989">
    <property type="component" value="Unassembled WGS sequence"/>
</dbReference>
<keyword evidence="6" id="KW-1185">Reference proteome</keyword>
<dbReference type="SMART" id="SM00895">
    <property type="entry name" value="FCD"/>
    <property type="match status" value="1"/>
</dbReference>
<comment type="caution">
    <text evidence="5">The sequence shown here is derived from an EMBL/GenBank/DDBJ whole genome shotgun (WGS) entry which is preliminary data.</text>
</comment>
<keyword evidence="2" id="KW-0238">DNA-binding</keyword>
<keyword evidence="1" id="KW-0805">Transcription regulation</keyword>
<dbReference type="Gene3D" id="1.20.120.530">
    <property type="entry name" value="GntR ligand-binding domain-like"/>
    <property type="match status" value="1"/>
</dbReference>
<dbReference type="InterPro" id="IPR000524">
    <property type="entry name" value="Tscrpt_reg_HTH_GntR"/>
</dbReference>
<reference evidence="5 6" key="1">
    <citation type="submission" date="2020-03" db="EMBL/GenBank/DDBJ databases">
        <title>WGS of the type strain of Planosporangium spp.</title>
        <authorList>
            <person name="Thawai C."/>
        </authorList>
    </citation>
    <scope>NUCLEOTIDE SEQUENCE [LARGE SCALE GENOMIC DNA]</scope>
    <source>
        <strain evidence="5 6">TBRC 5610</strain>
    </source>
</reference>
<dbReference type="SUPFAM" id="SSF48008">
    <property type="entry name" value="GntR ligand-binding domain-like"/>
    <property type="match status" value="1"/>
</dbReference>
<dbReference type="EMBL" id="JAATVY010000040">
    <property type="protein sequence ID" value="NJC73934.1"/>
    <property type="molecule type" value="Genomic_DNA"/>
</dbReference>
<dbReference type="SUPFAM" id="SSF46785">
    <property type="entry name" value="Winged helix' DNA-binding domain"/>
    <property type="match status" value="1"/>
</dbReference>
<dbReference type="CDD" id="cd07377">
    <property type="entry name" value="WHTH_GntR"/>
    <property type="match status" value="1"/>
</dbReference>
<dbReference type="PRINTS" id="PR00035">
    <property type="entry name" value="HTHGNTR"/>
</dbReference>
<dbReference type="InterPro" id="IPR008920">
    <property type="entry name" value="TF_FadR/GntR_C"/>
</dbReference>
<dbReference type="Gene3D" id="1.10.10.10">
    <property type="entry name" value="Winged helix-like DNA-binding domain superfamily/Winged helix DNA-binding domain"/>
    <property type="match status" value="1"/>
</dbReference>
<dbReference type="InterPro" id="IPR011711">
    <property type="entry name" value="GntR_C"/>
</dbReference>
<name>A0ABX0Y6A4_9ACTN</name>
<dbReference type="Pfam" id="PF07729">
    <property type="entry name" value="FCD"/>
    <property type="match status" value="1"/>
</dbReference>
<organism evidence="5 6">
    <name type="scientific">Planosporangium thailandense</name>
    <dbReference type="NCBI Taxonomy" id="765197"/>
    <lineage>
        <taxon>Bacteria</taxon>
        <taxon>Bacillati</taxon>
        <taxon>Actinomycetota</taxon>
        <taxon>Actinomycetes</taxon>
        <taxon>Micromonosporales</taxon>
        <taxon>Micromonosporaceae</taxon>
        <taxon>Planosporangium</taxon>
    </lineage>
</organism>
<evidence type="ECO:0000256" key="3">
    <source>
        <dbReference type="ARBA" id="ARBA00023163"/>
    </source>
</evidence>
<dbReference type="SMART" id="SM00345">
    <property type="entry name" value="HTH_GNTR"/>
    <property type="match status" value="1"/>
</dbReference>
<evidence type="ECO:0000313" key="5">
    <source>
        <dbReference type="EMBL" id="NJC73934.1"/>
    </source>
</evidence>
<dbReference type="PROSITE" id="PS50949">
    <property type="entry name" value="HTH_GNTR"/>
    <property type="match status" value="1"/>
</dbReference>